<protein>
    <submittedName>
        <fullName evidence="10">ABC transporter ATP-binding protein</fullName>
    </submittedName>
</protein>
<feature type="transmembrane region" description="Helical" evidence="8">
    <location>
        <begin position="136"/>
        <end position="155"/>
    </location>
</feature>
<feature type="region of interest" description="Disordered" evidence="7">
    <location>
        <begin position="598"/>
        <end position="640"/>
    </location>
</feature>
<accession>A0ABP5FIX3</accession>
<dbReference type="SUPFAM" id="SSF90123">
    <property type="entry name" value="ABC transporter transmembrane region"/>
    <property type="match status" value="1"/>
</dbReference>
<dbReference type="PANTHER" id="PTHR24221">
    <property type="entry name" value="ATP-BINDING CASSETTE SUB-FAMILY B"/>
    <property type="match status" value="1"/>
</dbReference>
<dbReference type="InterPro" id="IPR017871">
    <property type="entry name" value="ABC_transporter-like_CS"/>
</dbReference>
<evidence type="ECO:0000259" key="9">
    <source>
        <dbReference type="PROSITE" id="PS50893"/>
    </source>
</evidence>
<dbReference type="GO" id="GO:0005524">
    <property type="term" value="F:ATP binding"/>
    <property type="evidence" value="ECO:0007669"/>
    <property type="project" value="UniProtKB-KW"/>
</dbReference>
<comment type="subcellular location">
    <subcellularLocation>
        <location evidence="1">Cell membrane</location>
        <topology evidence="1">Multi-pass membrane protein</topology>
    </subcellularLocation>
</comment>
<keyword evidence="3" id="KW-0547">Nucleotide-binding</keyword>
<feature type="transmembrane region" description="Helical" evidence="8">
    <location>
        <begin position="249"/>
        <end position="269"/>
    </location>
</feature>
<dbReference type="Gene3D" id="1.20.1560.10">
    <property type="entry name" value="ABC transporter type 1, transmembrane domain"/>
    <property type="match status" value="1"/>
</dbReference>
<evidence type="ECO:0000256" key="4">
    <source>
        <dbReference type="ARBA" id="ARBA00022840"/>
    </source>
</evidence>
<feature type="compositionally biased region" description="Low complexity" evidence="7">
    <location>
        <begin position="601"/>
        <end position="610"/>
    </location>
</feature>
<gene>
    <name evidence="10" type="ORF">GCM10009839_25370</name>
</gene>
<evidence type="ECO:0000256" key="7">
    <source>
        <dbReference type="SAM" id="MobiDB-lite"/>
    </source>
</evidence>
<feature type="domain" description="ABC transporter" evidence="9">
    <location>
        <begin position="342"/>
        <end position="582"/>
    </location>
</feature>
<dbReference type="Gene3D" id="3.40.50.300">
    <property type="entry name" value="P-loop containing nucleotide triphosphate hydrolases"/>
    <property type="match status" value="1"/>
</dbReference>
<dbReference type="PROSITE" id="PS50893">
    <property type="entry name" value="ABC_TRANSPORTER_2"/>
    <property type="match status" value="1"/>
</dbReference>
<evidence type="ECO:0000256" key="1">
    <source>
        <dbReference type="ARBA" id="ARBA00004651"/>
    </source>
</evidence>
<evidence type="ECO:0000256" key="2">
    <source>
        <dbReference type="ARBA" id="ARBA00022692"/>
    </source>
</evidence>
<feature type="transmembrane region" description="Helical" evidence="8">
    <location>
        <begin position="20"/>
        <end position="40"/>
    </location>
</feature>
<feature type="transmembrane region" description="Helical" evidence="8">
    <location>
        <begin position="161"/>
        <end position="178"/>
    </location>
</feature>
<keyword evidence="6 8" id="KW-0472">Membrane</keyword>
<dbReference type="InterPro" id="IPR003593">
    <property type="entry name" value="AAA+_ATPase"/>
</dbReference>
<proteinExistence type="predicted"/>
<dbReference type="SMART" id="SM00382">
    <property type="entry name" value="AAA"/>
    <property type="match status" value="1"/>
</dbReference>
<dbReference type="RefSeq" id="WP_344665739.1">
    <property type="nucleotide sequence ID" value="NZ_BAAAQN010000011.1"/>
</dbReference>
<dbReference type="Pfam" id="PF00005">
    <property type="entry name" value="ABC_tran"/>
    <property type="match status" value="1"/>
</dbReference>
<dbReference type="InterPro" id="IPR039421">
    <property type="entry name" value="Type_1_exporter"/>
</dbReference>
<dbReference type="InterPro" id="IPR003439">
    <property type="entry name" value="ABC_transporter-like_ATP-bd"/>
</dbReference>
<dbReference type="PROSITE" id="PS00211">
    <property type="entry name" value="ABC_TRANSPORTER_1"/>
    <property type="match status" value="1"/>
</dbReference>
<name>A0ABP5FIX3_9ACTN</name>
<evidence type="ECO:0000313" key="10">
    <source>
        <dbReference type="EMBL" id="GAA2025988.1"/>
    </source>
</evidence>
<keyword evidence="5 8" id="KW-1133">Transmembrane helix</keyword>
<dbReference type="PANTHER" id="PTHR24221:SF646">
    <property type="entry name" value="HAEMOLYSIN SECRETION ATP-BINDING PROTEIN"/>
    <property type="match status" value="1"/>
</dbReference>
<comment type="caution">
    <text evidence="10">The sequence shown here is derived from an EMBL/GenBank/DDBJ whole genome shotgun (WGS) entry which is preliminary data.</text>
</comment>
<evidence type="ECO:0000313" key="11">
    <source>
        <dbReference type="Proteomes" id="UP001500751"/>
    </source>
</evidence>
<evidence type="ECO:0000256" key="6">
    <source>
        <dbReference type="ARBA" id="ARBA00023136"/>
    </source>
</evidence>
<feature type="transmembrane region" description="Helical" evidence="8">
    <location>
        <begin position="60"/>
        <end position="81"/>
    </location>
</feature>
<keyword evidence="4 10" id="KW-0067">ATP-binding</keyword>
<keyword evidence="11" id="KW-1185">Reference proteome</keyword>
<dbReference type="SUPFAM" id="SSF52540">
    <property type="entry name" value="P-loop containing nucleoside triphosphate hydrolases"/>
    <property type="match status" value="1"/>
</dbReference>
<dbReference type="EMBL" id="BAAAQN010000011">
    <property type="protein sequence ID" value="GAA2025988.1"/>
    <property type="molecule type" value="Genomic_DNA"/>
</dbReference>
<organism evidence="10 11">
    <name type="scientific">Catenulispora yoronensis</name>
    <dbReference type="NCBI Taxonomy" id="450799"/>
    <lineage>
        <taxon>Bacteria</taxon>
        <taxon>Bacillati</taxon>
        <taxon>Actinomycetota</taxon>
        <taxon>Actinomycetes</taxon>
        <taxon>Catenulisporales</taxon>
        <taxon>Catenulisporaceae</taxon>
        <taxon>Catenulispora</taxon>
    </lineage>
</organism>
<evidence type="ECO:0000256" key="8">
    <source>
        <dbReference type="SAM" id="Phobius"/>
    </source>
</evidence>
<evidence type="ECO:0000256" key="3">
    <source>
        <dbReference type="ARBA" id="ARBA00022741"/>
    </source>
</evidence>
<reference evidence="11" key="1">
    <citation type="journal article" date="2019" name="Int. J. Syst. Evol. Microbiol.">
        <title>The Global Catalogue of Microorganisms (GCM) 10K type strain sequencing project: providing services to taxonomists for standard genome sequencing and annotation.</title>
        <authorList>
            <consortium name="The Broad Institute Genomics Platform"/>
            <consortium name="The Broad Institute Genome Sequencing Center for Infectious Disease"/>
            <person name="Wu L."/>
            <person name="Ma J."/>
        </authorList>
    </citation>
    <scope>NUCLEOTIDE SEQUENCE [LARGE SCALE GENOMIC DNA]</scope>
    <source>
        <strain evidence="11">JCM 16014</strain>
    </source>
</reference>
<dbReference type="InterPro" id="IPR036640">
    <property type="entry name" value="ABC1_TM_sf"/>
</dbReference>
<evidence type="ECO:0000256" key="5">
    <source>
        <dbReference type="ARBA" id="ARBA00022989"/>
    </source>
</evidence>
<dbReference type="Proteomes" id="UP001500751">
    <property type="component" value="Unassembled WGS sequence"/>
</dbReference>
<keyword evidence="2 8" id="KW-0812">Transmembrane</keyword>
<sequence length="640" mass="69938">MGRLILAAIRLIWAAGRRDFVIVMVMDLLQGLGFFVLIRQAQQMLSGLIAINAGQDAPGLAVNIVIFMFANMIGVLTQAVIANRKVVLSELTAIHVCGEVLKVACLADLSDFDDSRFHDRLQRAATSAQTRPSRMVQSLVTIVQTAVALVSIWIALLTVQWVLAVCVALVVVPIWYGGTRGGDQYFGFVRKTTATDRSRTYLFGLLTTRDPAKEIRAFNLAGYLSGTWHTLMNQRLDLLRATLRRRFRWSVLSSVGSSVVIALSATVLVELNRRHYLTLAQTATAAGALLLFSQKVFDSMTLTTDFFESAPLMGDLDEFLALQPTLIRNRAGRALPRGFEAIELDDVSFTYHGAQRRALHEINLRIQTGQVVALVGENGSGKTTLAKLLAGLYAPESGAVRVDGTDLRTVDQETWRESVAVLFQDFIRYALTAEENIRIGAVTGDPDFEPVRTAAIAAGADEFLSRLPEGYRTILSPQFGAGQDLSLGQWQRVALARAFLRDAPLVILDEPTASLDVRAERALFDSVRELYHGRTVLLISHRFATVWTADHIVVLRDGEIVEQGTHSSLMAADGLYAELFAIQASVFTETDIDDVDDISDISDTSGTSDTGDTHDTDDYADADESGVGSGAGRGFTPHVE</sequence>
<dbReference type="InterPro" id="IPR027417">
    <property type="entry name" value="P-loop_NTPase"/>
</dbReference>